<sequence length="352" mass="39451">MDKVKVVFVGTGGLGQQAHLANYAALDELCEITAIVEPRPMLAAAVAARYNVKQVYHDYEALLEKESFDAIIAPQQYRKHSIIIPDLLRAGKPILTEKPLCLTVEAGEELVRIGEQQQTRHMVGYHKRSDPAMEYAKACVEDWKKSGDYGKLRYIRISMPPGDWWMGADKPLMTDEPYPEGEWEPYSAQFSEQQNRDYDSFVNYYIHQINAIRYVLDEPYQLTFGDRSGVLLAGESESGVCVSLEMAAYHTSIEWQETVFIAFEKGYIQVELPAPLARQLAGKVSVMTDNGHGQPALTQPIMPNLSAMRKQAINFLAAVKGAPTGICTAKEALEDLKLAEHYIHLMSAYSAR</sequence>
<dbReference type="Pfam" id="PF01408">
    <property type="entry name" value="GFO_IDH_MocA"/>
    <property type="match status" value="1"/>
</dbReference>
<dbReference type="PANTHER" id="PTHR43377">
    <property type="entry name" value="BILIVERDIN REDUCTASE A"/>
    <property type="match status" value="1"/>
</dbReference>
<dbReference type="RefSeq" id="WP_183560322.1">
    <property type="nucleotide sequence ID" value="NZ_CBCSLB010000002.1"/>
</dbReference>
<gene>
    <name evidence="2" type="ORF">FHS16_001453</name>
</gene>
<dbReference type="SUPFAM" id="SSF51735">
    <property type="entry name" value="NAD(P)-binding Rossmann-fold domains"/>
    <property type="match status" value="1"/>
</dbReference>
<dbReference type="InterPro" id="IPR000683">
    <property type="entry name" value="Gfo/Idh/MocA-like_OxRdtase_N"/>
</dbReference>
<name>A0A7W5C5Y8_9BACL</name>
<organism evidence="2 3">
    <name type="scientific">Paenibacillus endophyticus</name>
    <dbReference type="NCBI Taxonomy" id="1294268"/>
    <lineage>
        <taxon>Bacteria</taxon>
        <taxon>Bacillati</taxon>
        <taxon>Bacillota</taxon>
        <taxon>Bacilli</taxon>
        <taxon>Bacillales</taxon>
        <taxon>Paenibacillaceae</taxon>
        <taxon>Paenibacillus</taxon>
    </lineage>
</organism>
<accession>A0A7W5C5Y8</accession>
<reference evidence="2 3" key="1">
    <citation type="submission" date="2020-08" db="EMBL/GenBank/DDBJ databases">
        <title>Genomic Encyclopedia of Type Strains, Phase III (KMG-III): the genomes of soil and plant-associated and newly described type strains.</title>
        <authorList>
            <person name="Whitman W."/>
        </authorList>
    </citation>
    <scope>NUCLEOTIDE SEQUENCE [LARGE SCALE GENOMIC DNA]</scope>
    <source>
        <strain evidence="2 3">CECT 8234</strain>
    </source>
</reference>
<evidence type="ECO:0000313" key="2">
    <source>
        <dbReference type="EMBL" id="MBB3151410.1"/>
    </source>
</evidence>
<proteinExistence type="predicted"/>
<dbReference type="Gene3D" id="3.30.360.10">
    <property type="entry name" value="Dihydrodipicolinate Reductase, domain 2"/>
    <property type="match status" value="1"/>
</dbReference>
<dbReference type="AlphaFoldDB" id="A0A7W5C5Y8"/>
<dbReference type="GO" id="GO:0000166">
    <property type="term" value="F:nucleotide binding"/>
    <property type="evidence" value="ECO:0007669"/>
    <property type="project" value="InterPro"/>
</dbReference>
<dbReference type="EMBL" id="JACHXW010000003">
    <property type="protein sequence ID" value="MBB3151410.1"/>
    <property type="molecule type" value="Genomic_DNA"/>
</dbReference>
<evidence type="ECO:0000259" key="1">
    <source>
        <dbReference type="Pfam" id="PF01408"/>
    </source>
</evidence>
<evidence type="ECO:0000313" key="3">
    <source>
        <dbReference type="Proteomes" id="UP000518605"/>
    </source>
</evidence>
<dbReference type="Gene3D" id="3.40.50.720">
    <property type="entry name" value="NAD(P)-binding Rossmann-like Domain"/>
    <property type="match status" value="1"/>
</dbReference>
<keyword evidence="3" id="KW-1185">Reference proteome</keyword>
<dbReference type="PANTHER" id="PTHR43377:SF1">
    <property type="entry name" value="BILIVERDIN REDUCTASE A"/>
    <property type="match status" value="1"/>
</dbReference>
<feature type="domain" description="Gfo/Idh/MocA-like oxidoreductase N-terminal" evidence="1">
    <location>
        <begin position="4"/>
        <end position="125"/>
    </location>
</feature>
<dbReference type="InterPro" id="IPR036291">
    <property type="entry name" value="NAD(P)-bd_dom_sf"/>
</dbReference>
<comment type="caution">
    <text evidence="2">The sequence shown here is derived from an EMBL/GenBank/DDBJ whole genome shotgun (WGS) entry which is preliminary data.</text>
</comment>
<dbReference type="InterPro" id="IPR051450">
    <property type="entry name" value="Gfo/Idh/MocA_Oxidoreductases"/>
</dbReference>
<protein>
    <submittedName>
        <fullName evidence="2">Putative dehydrogenase</fullName>
    </submittedName>
</protein>
<dbReference type="Proteomes" id="UP000518605">
    <property type="component" value="Unassembled WGS sequence"/>
</dbReference>